<proteinExistence type="predicted"/>
<dbReference type="Pfam" id="PF12625">
    <property type="entry name" value="Arabinose_bd"/>
    <property type="match status" value="1"/>
</dbReference>
<evidence type="ECO:0000259" key="4">
    <source>
        <dbReference type="PROSITE" id="PS01124"/>
    </source>
</evidence>
<protein>
    <submittedName>
        <fullName evidence="5">Helix-turn-helix domain-containing protein</fullName>
    </submittedName>
</protein>
<evidence type="ECO:0000256" key="1">
    <source>
        <dbReference type="ARBA" id="ARBA00023015"/>
    </source>
</evidence>
<keyword evidence="6" id="KW-1185">Reference proteome</keyword>
<dbReference type="RefSeq" id="WP_192110292.1">
    <property type="nucleotide sequence ID" value="NZ_JACYXJ010000006.1"/>
</dbReference>
<reference evidence="5 6" key="1">
    <citation type="submission" date="2020-09" db="EMBL/GenBank/DDBJ databases">
        <title>The genome sequence of type strain Labrenzia polysiphoniae KACC 19711.</title>
        <authorList>
            <person name="Liu Y."/>
        </authorList>
    </citation>
    <scope>NUCLEOTIDE SEQUENCE [LARGE SCALE GENOMIC DNA]</scope>
    <source>
        <strain evidence="5 6">KACC 19711</strain>
    </source>
</reference>
<accession>A0ABR9CD48</accession>
<dbReference type="PANTHER" id="PTHR47894">
    <property type="entry name" value="HTH-TYPE TRANSCRIPTIONAL REGULATOR GADX"/>
    <property type="match status" value="1"/>
</dbReference>
<keyword evidence="3" id="KW-0804">Transcription</keyword>
<evidence type="ECO:0000256" key="2">
    <source>
        <dbReference type="ARBA" id="ARBA00023125"/>
    </source>
</evidence>
<dbReference type="PANTHER" id="PTHR47894:SF1">
    <property type="entry name" value="HTH-TYPE TRANSCRIPTIONAL REGULATOR VQSM"/>
    <property type="match status" value="1"/>
</dbReference>
<dbReference type="SMART" id="SM00342">
    <property type="entry name" value="HTH_ARAC"/>
    <property type="match status" value="1"/>
</dbReference>
<dbReference type="SUPFAM" id="SSF46689">
    <property type="entry name" value="Homeodomain-like"/>
    <property type="match status" value="1"/>
</dbReference>
<comment type="caution">
    <text evidence="5">The sequence shown here is derived from an EMBL/GenBank/DDBJ whole genome shotgun (WGS) entry which is preliminary data.</text>
</comment>
<keyword evidence="2" id="KW-0238">DNA-binding</keyword>
<organism evidence="5 6">
    <name type="scientific">Roseibium polysiphoniae</name>
    <dbReference type="NCBI Taxonomy" id="2571221"/>
    <lineage>
        <taxon>Bacteria</taxon>
        <taxon>Pseudomonadati</taxon>
        <taxon>Pseudomonadota</taxon>
        <taxon>Alphaproteobacteria</taxon>
        <taxon>Hyphomicrobiales</taxon>
        <taxon>Stappiaceae</taxon>
        <taxon>Roseibium</taxon>
    </lineage>
</organism>
<evidence type="ECO:0000313" key="6">
    <source>
        <dbReference type="Proteomes" id="UP000615687"/>
    </source>
</evidence>
<dbReference type="InterPro" id="IPR018060">
    <property type="entry name" value="HTH_AraC"/>
</dbReference>
<dbReference type="Proteomes" id="UP000615687">
    <property type="component" value="Unassembled WGS sequence"/>
</dbReference>
<name>A0ABR9CD48_9HYPH</name>
<dbReference type="InterPro" id="IPR009057">
    <property type="entry name" value="Homeodomain-like_sf"/>
</dbReference>
<dbReference type="InterPro" id="IPR032687">
    <property type="entry name" value="AraC-type_N"/>
</dbReference>
<feature type="domain" description="HTH araC/xylS-type" evidence="4">
    <location>
        <begin position="258"/>
        <end position="356"/>
    </location>
</feature>
<dbReference type="EMBL" id="JACYXJ010000006">
    <property type="protein sequence ID" value="MBD8877826.1"/>
    <property type="molecule type" value="Genomic_DNA"/>
</dbReference>
<dbReference type="Pfam" id="PF12833">
    <property type="entry name" value="HTH_18"/>
    <property type="match status" value="1"/>
</dbReference>
<gene>
    <name evidence="5" type="ORF">IG617_16150</name>
</gene>
<sequence>MTRARAVPYALSGFEKGGLLALSEKDLGRLRAGPLAAVEARAIRNGLCWESIASDIGFDPYLYRRHDGFISARKLVDLLEHVADASRRDAEIFDEASTLQIGTLSILDYVTLCAPSIEVGLRNWARFQITCNTAVSVSFRVEDNWGCMEYGPMAQLGKHNQLSYAMATAASSRFMTLSEGIPDAIRIEIDAPAPSGQAAFLTKHLSKIQFDCPRTRILIPAKVLDEQPPRSESNLYRVVEKAALEDVTAQIGVESPLGEIVETINTQLKNGHISISTVSSALDISERKLQRVISAEGTTFRQLIEETRKSLAQHYLHDTQLSMKEICYLLGFSETSAFSRAAKSWFGKPPRLYREQVNKS</sequence>
<evidence type="ECO:0000313" key="5">
    <source>
        <dbReference type="EMBL" id="MBD8877826.1"/>
    </source>
</evidence>
<dbReference type="Gene3D" id="1.10.10.60">
    <property type="entry name" value="Homeodomain-like"/>
    <property type="match status" value="1"/>
</dbReference>
<keyword evidence="1" id="KW-0805">Transcription regulation</keyword>
<dbReference type="PROSITE" id="PS01124">
    <property type="entry name" value="HTH_ARAC_FAMILY_2"/>
    <property type="match status" value="1"/>
</dbReference>
<evidence type="ECO:0000256" key="3">
    <source>
        <dbReference type="ARBA" id="ARBA00023163"/>
    </source>
</evidence>